<evidence type="ECO:0000313" key="5">
    <source>
        <dbReference type="Proteomes" id="UP000675554"/>
    </source>
</evidence>
<comment type="similarity">
    <text evidence="1">Belongs to the short-chain dehydrogenases/reductases (SDR) family.</text>
</comment>
<dbReference type="FunFam" id="3.40.50.720:FF:000173">
    <property type="entry name" value="3-oxoacyl-[acyl-carrier protein] reductase"/>
    <property type="match status" value="1"/>
</dbReference>
<evidence type="ECO:0000259" key="3">
    <source>
        <dbReference type="SMART" id="SM00822"/>
    </source>
</evidence>
<dbReference type="NCBIfam" id="NF009466">
    <property type="entry name" value="PRK12826.1-2"/>
    <property type="match status" value="1"/>
</dbReference>
<name>A0A8T4IZ19_9ACTN</name>
<reference evidence="4" key="1">
    <citation type="submission" date="2021-04" db="EMBL/GenBank/DDBJ databases">
        <title>Sequencing of actinobacteria type strains.</title>
        <authorList>
            <person name="Nguyen G.-S."/>
            <person name="Wentzel A."/>
        </authorList>
    </citation>
    <scope>NUCLEOTIDE SEQUENCE</scope>
    <source>
        <strain evidence="4">DSM 42095</strain>
    </source>
</reference>
<dbReference type="InterPro" id="IPR002347">
    <property type="entry name" value="SDR_fam"/>
</dbReference>
<dbReference type="GO" id="GO:0032787">
    <property type="term" value="P:monocarboxylic acid metabolic process"/>
    <property type="evidence" value="ECO:0007669"/>
    <property type="project" value="UniProtKB-ARBA"/>
</dbReference>
<dbReference type="Gene3D" id="3.40.50.720">
    <property type="entry name" value="NAD(P)-binding Rossmann-like Domain"/>
    <property type="match status" value="1"/>
</dbReference>
<dbReference type="GO" id="GO:0004316">
    <property type="term" value="F:3-oxoacyl-[acyl-carrier-protein] reductase (NADPH) activity"/>
    <property type="evidence" value="ECO:0007669"/>
    <property type="project" value="UniProtKB-EC"/>
</dbReference>
<dbReference type="AlphaFoldDB" id="A0A8T4IZ19"/>
<dbReference type="EMBL" id="JAGSMN010000763">
    <property type="protein sequence ID" value="MBR7676858.1"/>
    <property type="molecule type" value="Genomic_DNA"/>
</dbReference>
<keyword evidence="5" id="KW-1185">Reference proteome</keyword>
<dbReference type="InterPro" id="IPR050259">
    <property type="entry name" value="SDR"/>
</dbReference>
<evidence type="ECO:0000313" key="4">
    <source>
        <dbReference type="EMBL" id="MBR7676858.1"/>
    </source>
</evidence>
<dbReference type="PRINTS" id="PR00080">
    <property type="entry name" value="SDRFAMILY"/>
</dbReference>
<organism evidence="4 5">
    <name type="scientific">Streptomyces daliensis</name>
    <dbReference type="NCBI Taxonomy" id="299421"/>
    <lineage>
        <taxon>Bacteria</taxon>
        <taxon>Bacillati</taxon>
        <taxon>Actinomycetota</taxon>
        <taxon>Actinomycetes</taxon>
        <taxon>Kitasatosporales</taxon>
        <taxon>Streptomycetaceae</taxon>
        <taxon>Streptomyces</taxon>
    </lineage>
</organism>
<dbReference type="PANTHER" id="PTHR42879:SF2">
    <property type="entry name" value="3-OXOACYL-[ACYL-CARRIER-PROTEIN] REDUCTASE FABG"/>
    <property type="match status" value="1"/>
</dbReference>
<evidence type="ECO:0000256" key="1">
    <source>
        <dbReference type="ARBA" id="ARBA00006484"/>
    </source>
</evidence>
<comment type="caution">
    <text evidence="4">The sequence shown here is derived from an EMBL/GenBank/DDBJ whole genome shotgun (WGS) entry which is preliminary data.</text>
</comment>
<dbReference type="Proteomes" id="UP000675554">
    <property type="component" value="Unassembled WGS sequence"/>
</dbReference>
<dbReference type="SMART" id="SM00822">
    <property type="entry name" value="PKS_KR"/>
    <property type="match status" value="1"/>
</dbReference>
<feature type="domain" description="Ketoreductase" evidence="3">
    <location>
        <begin position="15"/>
        <end position="199"/>
    </location>
</feature>
<accession>A0A8T4IZ19</accession>
<dbReference type="PROSITE" id="PS00061">
    <property type="entry name" value="ADH_SHORT"/>
    <property type="match status" value="1"/>
</dbReference>
<protein>
    <submittedName>
        <fullName evidence="4">3-oxoacyl-ACP reductase FabG</fullName>
        <ecNumber evidence="4">1.1.1.100</ecNumber>
    </submittedName>
</protein>
<keyword evidence="2 4" id="KW-0560">Oxidoreductase</keyword>
<sequence>MADNVAGPSGENERRCVLVTGAARGIGRGIALKLAGEGYDVVGCYRTESEDSRETREKIEALGARSYFTTCDVRDRDEVEEMVDRVEKEFGPVTALVNNAGITRNSPMPLLSAEAWDDVLDTNLSGMWNVCQAVMYRFLRRKRGTCVNISSIVALSGFVTMSNYAASKAGIIGMSKSLAREVAGHGIRVNVVAPGITETQMLEDIPVPAREKMLDRIPLQRFGQPEDTAEMVAFLLSDRAAYITGQVIRVDGGAAL</sequence>
<dbReference type="InterPro" id="IPR036291">
    <property type="entry name" value="NAD(P)-bd_dom_sf"/>
</dbReference>
<dbReference type="PRINTS" id="PR00081">
    <property type="entry name" value="GDHRDH"/>
</dbReference>
<evidence type="ECO:0000256" key="2">
    <source>
        <dbReference type="ARBA" id="ARBA00023002"/>
    </source>
</evidence>
<dbReference type="Pfam" id="PF13561">
    <property type="entry name" value="adh_short_C2"/>
    <property type="match status" value="1"/>
</dbReference>
<dbReference type="SUPFAM" id="SSF51735">
    <property type="entry name" value="NAD(P)-binding Rossmann-fold domains"/>
    <property type="match status" value="1"/>
</dbReference>
<dbReference type="NCBIfam" id="NF005559">
    <property type="entry name" value="PRK07231.1"/>
    <property type="match status" value="1"/>
</dbReference>
<proteinExistence type="inferred from homology"/>
<gene>
    <name evidence="4" type="primary">fabG</name>
    <name evidence="4" type="ORF">KDA82_28405</name>
</gene>
<dbReference type="PANTHER" id="PTHR42879">
    <property type="entry name" value="3-OXOACYL-(ACYL-CARRIER-PROTEIN) REDUCTASE"/>
    <property type="match status" value="1"/>
</dbReference>
<dbReference type="InterPro" id="IPR057326">
    <property type="entry name" value="KR_dom"/>
</dbReference>
<dbReference type="InterPro" id="IPR020904">
    <property type="entry name" value="Sc_DH/Rdtase_CS"/>
</dbReference>
<dbReference type="EC" id="1.1.1.100" evidence="4"/>